<protein>
    <submittedName>
        <fullName evidence="1">Uncharacterized protein</fullName>
    </submittedName>
</protein>
<reference evidence="1 2" key="1">
    <citation type="submission" date="2019-02" db="EMBL/GenBank/DDBJ databases">
        <title>Sequencing the genomes of 1000 actinobacteria strains.</title>
        <authorList>
            <person name="Klenk H.-P."/>
        </authorList>
    </citation>
    <scope>NUCLEOTIDE SEQUENCE [LARGE SCALE GENOMIC DNA]</scope>
    <source>
        <strain evidence="1 2">DSM 17364</strain>
    </source>
</reference>
<dbReference type="AlphaFoldDB" id="A0A4Q8ABF6"/>
<dbReference type="EMBL" id="SHLA01000001">
    <property type="protein sequence ID" value="RZU61438.1"/>
    <property type="molecule type" value="Genomic_DNA"/>
</dbReference>
<name>A0A4Q8ABF6_9MICC</name>
<evidence type="ECO:0000313" key="1">
    <source>
        <dbReference type="EMBL" id="RZU61438.1"/>
    </source>
</evidence>
<organism evidence="1 2">
    <name type="scientific">Zhihengliuella halotolerans</name>
    <dbReference type="NCBI Taxonomy" id="370736"/>
    <lineage>
        <taxon>Bacteria</taxon>
        <taxon>Bacillati</taxon>
        <taxon>Actinomycetota</taxon>
        <taxon>Actinomycetes</taxon>
        <taxon>Micrococcales</taxon>
        <taxon>Micrococcaceae</taxon>
        <taxon>Zhihengliuella</taxon>
    </lineage>
</organism>
<gene>
    <name evidence="1" type="ORF">EV380_1008</name>
</gene>
<sequence>MIYVKVIPARAAKELGMKTGVQMYIPQGGPWVRPWLKSLGIKSPQWVFDGGVHIWELPYSRAGAILNAAQKIDDVTLVRLVCRHSRCDKRCVEAVNPIWACVCACGGENHGGDAKSWERVGETALAQEGWFERTYLLEKNR</sequence>
<proteinExistence type="predicted"/>
<dbReference type="Proteomes" id="UP000292685">
    <property type="component" value="Unassembled WGS sequence"/>
</dbReference>
<comment type="caution">
    <text evidence="1">The sequence shown here is derived from an EMBL/GenBank/DDBJ whole genome shotgun (WGS) entry which is preliminary data.</text>
</comment>
<evidence type="ECO:0000313" key="2">
    <source>
        <dbReference type="Proteomes" id="UP000292685"/>
    </source>
</evidence>
<dbReference type="RefSeq" id="WP_130449763.1">
    <property type="nucleotide sequence ID" value="NZ_SHLA01000001.1"/>
</dbReference>
<keyword evidence="2" id="KW-1185">Reference proteome</keyword>
<dbReference type="OrthoDB" id="581550at2"/>
<accession>A0A4Q8ABF6</accession>